<evidence type="ECO:0000313" key="1">
    <source>
        <dbReference type="EMBL" id="KAH7923723.1"/>
    </source>
</evidence>
<gene>
    <name evidence="1" type="ORF">BV22DRAFT_1130419</name>
</gene>
<name>A0ACB8BGQ6_9AGAM</name>
<evidence type="ECO:0000313" key="2">
    <source>
        <dbReference type="Proteomes" id="UP000790709"/>
    </source>
</evidence>
<organism evidence="1 2">
    <name type="scientific">Leucogyrophana mollusca</name>
    <dbReference type="NCBI Taxonomy" id="85980"/>
    <lineage>
        <taxon>Eukaryota</taxon>
        <taxon>Fungi</taxon>
        <taxon>Dikarya</taxon>
        <taxon>Basidiomycota</taxon>
        <taxon>Agaricomycotina</taxon>
        <taxon>Agaricomycetes</taxon>
        <taxon>Agaricomycetidae</taxon>
        <taxon>Boletales</taxon>
        <taxon>Boletales incertae sedis</taxon>
        <taxon>Leucogyrophana</taxon>
    </lineage>
</organism>
<comment type="caution">
    <text evidence="1">The sequence shown here is derived from an EMBL/GenBank/DDBJ whole genome shotgun (WGS) entry which is preliminary data.</text>
</comment>
<sequence>MASDSSNTQTHTSDQGTKTKAGACSNCRSRKIRCTFSATASACQSCVAKGQAQTCVPQETKTRQTRALSTPPPDRQEVVNSQPARRGRRNTQSGPQPTVKQPQKRQGSVPPNAETKAKRQRKSAAPGPSVSVQQDVPSAHHLDSISEVDESEDVAPPSFNDPAADPSFEQIDQSIEMNSFISVLSGNHVEYNVDGDYNNVNGDGSHSRYSPEDFNMDVSGSDSESDNGSHEVLKQRRKMAPAIKKGQRASASQPSQLYDPETCDFTIECTAPRPDGSNAPFKISSDITLDALRNVVAEKIERFPAHVRLQYRLDSDKAKTNATSIQNDEELDIFIGRIRALVVPTRLANGKPSTRAIKAVTVRFEDAGTKDISTTSSAGNGKKAINNTRTSAATKEKSPAVSPSGRIEGSTQHQEYVKSLQERWTCKSHSKSPDSPTYCYCPGGSKVCWPLTHGNISYWALEMMEPGTAVTVDNKPAGLTFVNARPRTRPPHAPSISAAETPAATPGGYAYPPPPVIVLPPTWGGPGYHGSEGLSYPSNQRPSSTYLTPPSHHPAPHSGSPSVADIPDIVRWFAYLDEHEERNKDGIVFAPYGPILRQKGFLRISQLTRNYVQLSDLQTWLGIEVGIAILIMQYAEFDLAAVNAGKRILSGPF</sequence>
<dbReference type="EMBL" id="MU266444">
    <property type="protein sequence ID" value="KAH7923723.1"/>
    <property type="molecule type" value="Genomic_DNA"/>
</dbReference>
<dbReference type="Proteomes" id="UP000790709">
    <property type="component" value="Unassembled WGS sequence"/>
</dbReference>
<protein>
    <submittedName>
        <fullName evidence="1">Uncharacterized protein</fullName>
    </submittedName>
</protein>
<reference evidence="1" key="1">
    <citation type="journal article" date="2021" name="New Phytol.">
        <title>Evolutionary innovations through gain and loss of genes in the ectomycorrhizal Boletales.</title>
        <authorList>
            <person name="Wu G."/>
            <person name="Miyauchi S."/>
            <person name="Morin E."/>
            <person name="Kuo A."/>
            <person name="Drula E."/>
            <person name="Varga T."/>
            <person name="Kohler A."/>
            <person name="Feng B."/>
            <person name="Cao Y."/>
            <person name="Lipzen A."/>
            <person name="Daum C."/>
            <person name="Hundley H."/>
            <person name="Pangilinan J."/>
            <person name="Johnson J."/>
            <person name="Barry K."/>
            <person name="LaButti K."/>
            <person name="Ng V."/>
            <person name="Ahrendt S."/>
            <person name="Min B."/>
            <person name="Choi I.G."/>
            <person name="Park H."/>
            <person name="Plett J.M."/>
            <person name="Magnuson J."/>
            <person name="Spatafora J.W."/>
            <person name="Nagy L.G."/>
            <person name="Henrissat B."/>
            <person name="Grigoriev I.V."/>
            <person name="Yang Z.L."/>
            <person name="Xu J."/>
            <person name="Martin F.M."/>
        </authorList>
    </citation>
    <scope>NUCLEOTIDE SEQUENCE</scope>
    <source>
        <strain evidence="1">KUC20120723A-06</strain>
    </source>
</reference>
<keyword evidence="2" id="KW-1185">Reference proteome</keyword>
<accession>A0ACB8BGQ6</accession>
<proteinExistence type="predicted"/>